<keyword evidence="2" id="KW-0472">Membrane</keyword>
<evidence type="ECO:0000313" key="4">
    <source>
        <dbReference type="Proteomes" id="UP000035740"/>
    </source>
</evidence>
<name>A0A0J8B117_BETVV</name>
<feature type="region of interest" description="Disordered" evidence="1">
    <location>
        <begin position="1"/>
        <end position="34"/>
    </location>
</feature>
<dbReference type="PANTHER" id="PTHR33573">
    <property type="entry name" value="CASP-LIKE PROTEIN 4A4"/>
    <property type="match status" value="1"/>
</dbReference>
<keyword evidence="2" id="KW-0812">Transmembrane</keyword>
<dbReference type="Gramene" id="KMS94681">
    <property type="protein sequence ID" value="KMS94681"/>
    <property type="gene ID" value="BVRB_016340"/>
</dbReference>
<accession>A0A0J8B117</accession>
<gene>
    <name evidence="3" type="ORF">BVRB_016340</name>
</gene>
<keyword evidence="2" id="KW-1133">Transmembrane helix</keyword>
<protein>
    <submittedName>
        <fullName evidence="3">Uncharacterized protein</fullName>
    </submittedName>
</protein>
<proteinExistence type="predicted"/>
<feature type="transmembrane region" description="Helical" evidence="2">
    <location>
        <begin position="51"/>
        <end position="74"/>
    </location>
</feature>
<sequence>MYNMNQTEKVSDVPRPPGSDVEGEDGARRESNFKGVSDVQKWKEEDWMKKGVLALGLRACALLFSFLSFILMVVIPNFHLDQGSSFVFAIALICMVYTAIQVGIKGDELRTGRYIISPEIAVWIDFIGDQVKFPISLL</sequence>
<dbReference type="OrthoDB" id="1907587at2759"/>
<feature type="transmembrane region" description="Helical" evidence="2">
    <location>
        <begin position="86"/>
        <end position="104"/>
    </location>
</feature>
<evidence type="ECO:0000313" key="3">
    <source>
        <dbReference type="EMBL" id="KMS94681.1"/>
    </source>
</evidence>
<dbReference type="AlphaFoldDB" id="A0A0J8B117"/>
<organism evidence="3 4">
    <name type="scientific">Beta vulgaris subsp. vulgaris</name>
    <name type="common">Beet</name>
    <dbReference type="NCBI Taxonomy" id="3555"/>
    <lineage>
        <taxon>Eukaryota</taxon>
        <taxon>Viridiplantae</taxon>
        <taxon>Streptophyta</taxon>
        <taxon>Embryophyta</taxon>
        <taxon>Tracheophyta</taxon>
        <taxon>Spermatophyta</taxon>
        <taxon>Magnoliopsida</taxon>
        <taxon>eudicotyledons</taxon>
        <taxon>Gunneridae</taxon>
        <taxon>Pentapetalae</taxon>
        <taxon>Caryophyllales</taxon>
        <taxon>Chenopodiaceae</taxon>
        <taxon>Betoideae</taxon>
        <taxon>Beta</taxon>
    </lineage>
</organism>
<dbReference type="EMBL" id="KQ091272">
    <property type="protein sequence ID" value="KMS94681.1"/>
    <property type="molecule type" value="Genomic_DNA"/>
</dbReference>
<dbReference type="PANTHER" id="PTHR33573:SF57">
    <property type="entry name" value="CASP-LIKE PROTEIN 4B1"/>
    <property type="match status" value="1"/>
</dbReference>
<dbReference type="Proteomes" id="UP000035740">
    <property type="component" value="Unassembled WGS sequence"/>
</dbReference>
<dbReference type="OMA" id="HDAHAPQ"/>
<reference evidence="3 4" key="1">
    <citation type="journal article" date="2014" name="Nature">
        <title>The genome of the recently domesticated crop plant sugar beet (Beta vulgaris).</title>
        <authorList>
            <person name="Dohm J.C."/>
            <person name="Minoche A.E."/>
            <person name="Holtgrawe D."/>
            <person name="Capella-Gutierrez S."/>
            <person name="Zakrzewski F."/>
            <person name="Tafer H."/>
            <person name="Rupp O."/>
            <person name="Sorensen T.R."/>
            <person name="Stracke R."/>
            <person name="Reinhardt R."/>
            <person name="Goesmann A."/>
            <person name="Kraft T."/>
            <person name="Schulz B."/>
            <person name="Stadler P.F."/>
            <person name="Schmidt T."/>
            <person name="Gabaldon T."/>
            <person name="Lehrach H."/>
            <person name="Weisshaar B."/>
            <person name="Himmelbauer H."/>
        </authorList>
    </citation>
    <scope>NUCLEOTIDE SEQUENCE [LARGE SCALE GENOMIC DNA]</scope>
    <source>
        <tissue evidence="3">Taproot</tissue>
    </source>
</reference>
<keyword evidence="4" id="KW-1185">Reference proteome</keyword>
<evidence type="ECO:0000256" key="1">
    <source>
        <dbReference type="SAM" id="MobiDB-lite"/>
    </source>
</evidence>
<evidence type="ECO:0000256" key="2">
    <source>
        <dbReference type="SAM" id="Phobius"/>
    </source>
</evidence>